<organism evidence="3 4">
    <name type="scientific">Acaulospora morrowiae</name>
    <dbReference type="NCBI Taxonomy" id="94023"/>
    <lineage>
        <taxon>Eukaryota</taxon>
        <taxon>Fungi</taxon>
        <taxon>Fungi incertae sedis</taxon>
        <taxon>Mucoromycota</taxon>
        <taxon>Glomeromycotina</taxon>
        <taxon>Glomeromycetes</taxon>
        <taxon>Diversisporales</taxon>
        <taxon>Acaulosporaceae</taxon>
        <taxon>Acaulospora</taxon>
    </lineage>
</organism>
<evidence type="ECO:0000256" key="1">
    <source>
        <dbReference type="SAM" id="MobiDB-lite"/>
    </source>
</evidence>
<evidence type="ECO:0000313" key="3">
    <source>
        <dbReference type="EMBL" id="CAG8625320.1"/>
    </source>
</evidence>
<accession>A0A9N9GU11</accession>
<keyword evidence="2" id="KW-1133">Transmembrane helix</keyword>
<keyword evidence="2" id="KW-0472">Membrane</keyword>
<keyword evidence="4" id="KW-1185">Reference proteome</keyword>
<dbReference type="OrthoDB" id="2374747at2759"/>
<keyword evidence="2" id="KW-0812">Transmembrane</keyword>
<protein>
    <submittedName>
        <fullName evidence="3">16187_t:CDS:1</fullName>
    </submittedName>
</protein>
<dbReference type="AlphaFoldDB" id="A0A9N9GU11"/>
<gene>
    <name evidence="3" type="ORF">AMORRO_LOCUS8846</name>
</gene>
<dbReference type="Proteomes" id="UP000789342">
    <property type="component" value="Unassembled WGS sequence"/>
</dbReference>
<feature type="non-terminal residue" evidence="3">
    <location>
        <position position="407"/>
    </location>
</feature>
<feature type="transmembrane region" description="Helical" evidence="2">
    <location>
        <begin position="109"/>
        <end position="131"/>
    </location>
</feature>
<comment type="caution">
    <text evidence="3">The sequence shown here is derived from an EMBL/GenBank/DDBJ whole genome shotgun (WGS) entry which is preliminary data.</text>
</comment>
<sequence length="407" mass="46834">MDQYQYIRYLTPLDLKKNTKTKKISLNCGTLKVCEKKNVHRKWIDTISKILKKHSSVPIQKLAKKSVDNFKVVIILFKDNFCTGLSRSWNIPSTSILSFGCRARSSNPLFFAHIFLGSFFYWAILCFGTIVDLGPLLNPKEQKSRDVVSFWEEVSDRQKKRELGNTLFSMHFEGFSELVQNRNNLIQLDDSDDSHTEDDDKIHDSNDSHARDDDSEESTEEKYYAYIIDLDNISEQTKPAFCSNDAWKNIISSSNISTNLPSSVEKQIDNYLKDISIKQIRESIDSYKTDDNEEEKYTHKVFDHLGEISSSSSATRRNFNLSEGKRRRIGSKSDCVGSIVNADDKEIPIFELSGAPGDKIKLDRCMVDALNNLLEEYKTCEFTLAKEFKLVVDFIAEEHCPNLRYQQ</sequence>
<evidence type="ECO:0000313" key="4">
    <source>
        <dbReference type="Proteomes" id="UP000789342"/>
    </source>
</evidence>
<feature type="region of interest" description="Disordered" evidence="1">
    <location>
        <begin position="188"/>
        <end position="218"/>
    </location>
</feature>
<reference evidence="3" key="1">
    <citation type="submission" date="2021-06" db="EMBL/GenBank/DDBJ databases">
        <authorList>
            <person name="Kallberg Y."/>
            <person name="Tangrot J."/>
            <person name="Rosling A."/>
        </authorList>
    </citation>
    <scope>NUCLEOTIDE SEQUENCE</scope>
    <source>
        <strain evidence="3">CL551</strain>
    </source>
</reference>
<name>A0A9N9GU11_9GLOM</name>
<proteinExistence type="predicted"/>
<feature type="compositionally biased region" description="Basic and acidic residues" evidence="1">
    <location>
        <begin position="198"/>
        <end position="212"/>
    </location>
</feature>
<evidence type="ECO:0000256" key="2">
    <source>
        <dbReference type="SAM" id="Phobius"/>
    </source>
</evidence>
<dbReference type="EMBL" id="CAJVPV010007992">
    <property type="protein sequence ID" value="CAG8625320.1"/>
    <property type="molecule type" value="Genomic_DNA"/>
</dbReference>